<keyword evidence="2" id="KW-1185">Reference proteome</keyword>
<reference evidence="1" key="1">
    <citation type="submission" date="2023-04" db="EMBL/GenBank/DDBJ databases">
        <title>Draft Genome sequencing of Naganishia species isolated from polar environments using Oxford Nanopore Technology.</title>
        <authorList>
            <person name="Leo P."/>
            <person name="Venkateswaran K."/>
        </authorList>
    </citation>
    <scope>NUCLEOTIDE SEQUENCE</scope>
    <source>
        <strain evidence="1">MNA-CCFEE 5261</strain>
    </source>
</reference>
<gene>
    <name evidence="1" type="ORF">QFC19_002471</name>
</gene>
<sequence length="196" mass="21027">MSQSGFSEEVSSPTGSSLGNKVNVEETGDDITHKLGSLSPNTDCSPFGGSSVDSTEGGRSLEGVDSQGSGPTPNTPMRQRSRSFASSPNLEIPSSKHHYGEQFEGQPQEQDAANSVTDLAIYVPTHETDFGIKRSGSKKSHYDDQEDKGGVQEIRITKRRLSQPRRLAAKVGSPSGRAEDPDAMEEIEHTDDGSME</sequence>
<comment type="caution">
    <text evidence="1">The sequence shown here is derived from an EMBL/GenBank/DDBJ whole genome shotgun (WGS) entry which is preliminary data.</text>
</comment>
<dbReference type="Proteomes" id="UP001241377">
    <property type="component" value="Unassembled WGS sequence"/>
</dbReference>
<proteinExistence type="predicted"/>
<organism evidence="1 2">
    <name type="scientific">Naganishia cerealis</name>
    <dbReference type="NCBI Taxonomy" id="610337"/>
    <lineage>
        <taxon>Eukaryota</taxon>
        <taxon>Fungi</taxon>
        <taxon>Dikarya</taxon>
        <taxon>Basidiomycota</taxon>
        <taxon>Agaricomycotina</taxon>
        <taxon>Tremellomycetes</taxon>
        <taxon>Filobasidiales</taxon>
        <taxon>Filobasidiaceae</taxon>
        <taxon>Naganishia</taxon>
    </lineage>
</organism>
<protein>
    <submittedName>
        <fullName evidence="1">Uncharacterized protein</fullName>
    </submittedName>
</protein>
<evidence type="ECO:0000313" key="1">
    <source>
        <dbReference type="EMBL" id="KAJ9108224.1"/>
    </source>
</evidence>
<evidence type="ECO:0000313" key="2">
    <source>
        <dbReference type="Proteomes" id="UP001241377"/>
    </source>
</evidence>
<name>A0ACC2WAM4_9TREE</name>
<accession>A0ACC2WAM4</accession>
<dbReference type="EMBL" id="JASBWR010000021">
    <property type="protein sequence ID" value="KAJ9108224.1"/>
    <property type="molecule type" value="Genomic_DNA"/>
</dbReference>